<evidence type="ECO:0000256" key="1">
    <source>
        <dbReference type="ARBA" id="ARBA00004496"/>
    </source>
</evidence>
<keyword evidence="4" id="KW-0143">Chaperone</keyword>
<name>A0ABT1H6E9_9NOCA</name>
<reference evidence="5 6" key="1">
    <citation type="submission" date="2022-06" db="EMBL/GenBank/DDBJ databases">
        <title>Genomic Encyclopedia of Archaeal and Bacterial Type Strains, Phase II (KMG-II): from individual species to whole genera.</title>
        <authorList>
            <person name="Goeker M."/>
        </authorList>
    </citation>
    <scope>NUCLEOTIDE SEQUENCE [LARGE SCALE GENOMIC DNA]</scope>
    <source>
        <strain evidence="5 6">DSM 45037</strain>
    </source>
</reference>
<evidence type="ECO:0000256" key="2">
    <source>
        <dbReference type="ARBA" id="ARBA00006411"/>
    </source>
</evidence>
<evidence type="ECO:0000256" key="3">
    <source>
        <dbReference type="ARBA" id="ARBA00022490"/>
    </source>
</evidence>
<keyword evidence="3" id="KW-0963">Cytoplasm</keyword>
<accession>A0ABT1H6E9</accession>
<proteinExistence type="inferred from homology"/>
<evidence type="ECO:0000313" key="6">
    <source>
        <dbReference type="Proteomes" id="UP001205740"/>
    </source>
</evidence>
<evidence type="ECO:0000313" key="5">
    <source>
        <dbReference type="EMBL" id="MCP2162812.1"/>
    </source>
</evidence>
<dbReference type="InterPro" id="IPR025734">
    <property type="entry name" value="EspG"/>
</dbReference>
<sequence length="261" mass="27623">MVIDTDVVHSFSLVEMLTLCDHLGLQTMPTVLRIEETADDGLTVSSRADAVASLVGRGVIDDAGHVDLHVRAILTATANPDWLVEMRRIDVTQILRVCLVASGDRRFFLSRNGSQFVAREVVAGDDARLLRSEVGALIGETAGAVVPEVRYPSHVLDRALHGCIDETDHAAAFFALGLAESAARVLAASLCDSVGQTEIVAMAGDPVRRTVIAVFDTQRGRVLSVATPSVSGERWTSIAPGDGGRVAAALRQLAHTLPGGV</sequence>
<organism evidence="5 6">
    <name type="scientific">Williamsia serinedens</name>
    <dbReference type="NCBI Taxonomy" id="391736"/>
    <lineage>
        <taxon>Bacteria</taxon>
        <taxon>Bacillati</taxon>
        <taxon>Actinomycetota</taxon>
        <taxon>Actinomycetes</taxon>
        <taxon>Mycobacteriales</taxon>
        <taxon>Nocardiaceae</taxon>
        <taxon>Williamsia</taxon>
    </lineage>
</organism>
<comment type="caution">
    <text evidence="5">The sequence shown here is derived from an EMBL/GenBank/DDBJ whole genome shotgun (WGS) entry which is preliminary data.</text>
</comment>
<dbReference type="Proteomes" id="UP001205740">
    <property type="component" value="Unassembled WGS sequence"/>
</dbReference>
<gene>
    <name evidence="5" type="ORF">LX12_004024</name>
</gene>
<keyword evidence="6" id="KW-1185">Reference proteome</keyword>
<comment type="subcellular location">
    <subcellularLocation>
        <location evidence="1">Cytoplasm</location>
    </subcellularLocation>
</comment>
<dbReference type="EMBL" id="JAMTCG010000008">
    <property type="protein sequence ID" value="MCP2162812.1"/>
    <property type="molecule type" value="Genomic_DNA"/>
</dbReference>
<evidence type="ECO:0000256" key="4">
    <source>
        <dbReference type="ARBA" id="ARBA00023186"/>
    </source>
</evidence>
<protein>
    <submittedName>
        <fullName evidence="5">EspG family protein</fullName>
    </submittedName>
</protein>
<dbReference type="Pfam" id="PF14011">
    <property type="entry name" value="ESX-1_EspG"/>
    <property type="match status" value="1"/>
</dbReference>
<dbReference type="RefSeq" id="WP_253656387.1">
    <property type="nucleotide sequence ID" value="NZ_BAAAOE010000006.1"/>
</dbReference>
<comment type="similarity">
    <text evidence="2">Belongs to the EspG family.</text>
</comment>